<protein>
    <submittedName>
        <fullName evidence="2">Radical S-adenosyl methionine domain-containing protein 1</fullName>
    </submittedName>
</protein>
<dbReference type="AlphaFoldDB" id="A0A9P5SCR9"/>
<sequence length="305" mass="33620">MFKSLLGVIDQLCYLPKDAEVSMEGNPSSTTSVEALRELRDIGINRYSLGIQSFQNHILKDLGRDHTPATALRSLIDAKSVWPGRVSMDLIMGHTGQTLAEWRSELKFAMDIVDDHLSLYHLTVEPGTDLHKDVRSGLVSIPSHDLATDMYEAIIEITEAAGFEHYEVSNFARNKAYSQHNSGHWQGVDYLGIGPGAHGRATDPIRDPATWMAHCEQHGSGLRRTVVVSEEETKQELVVLGMRTAAGVNFAKFKQLTKHDLMQYLDADAVAICTEAGLITKTSEALSPTERGIAVADELVTRLLP</sequence>
<evidence type="ECO:0000313" key="2">
    <source>
        <dbReference type="EMBL" id="KAF9323789.1"/>
    </source>
</evidence>
<dbReference type="GO" id="GO:0003824">
    <property type="term" value="F:catalytic activity"/>
    <property type="evidence" value="ECO:0007669"/>
    <property type="project" value="InterPro"/>
</dbReference>
<name>A0A9P5SCR9_9FUNG</name>
<gene>
    <name evidence="2" type="primary">RSAD1</name>
    <name evidence="2" type="ORF">BG006_001155</name>
</gene>
<dbReference type="Gene3D" id="3.30.750.200">
    <property type="match status" value="1"/>
</dbReference>
<evidence type="ECO:0000313" key="3">
    <source>
        <dbReference type="Proteomes" id="UP000696485"/>
    </source>
</evidence>
<dbReference type="PANTHER" id="PTHR13932:SF5">
    <property type="entry name" value="RADICAL S-ADENOSYL METHIONINE DOMAIN-CONTAINING PROTEIN 1, MITOCHONDRIAL"/>
    <property type="match status" value="1"/>
</dbReference>
<dbReference type="GO" id="GO:0006779">
    <property type="term" value="P:porphyrin-containing compound biosynthetic process"/>
    <property type="evidence" value="ECO:0007669"/>
    <property type="project" value="TreeGrafter"/>
</dbReference>
<dbReference type="Pfam" id="PF06969">
    <property type="entry name" value="HemN_C"/>
    <property type="match status" value="1"/>
</dbReference>
<dbReference type="InterPro" id="IPR006638">
    <property type="entry name" value="Elp3/MiaA/NifB-like_rSAM"/>
</dbReference>
<feature type="domain" description="Elp3/MiaA/NifB-like radical SAM core" evidence="1">
    <location>
        <begin position="1"/>
        <end position="153"/>
    </location>
</feature>
<dbReference type="InterPro" id="IPR010723">
    <property type="entry name" value="HemN_C"/>
</dbReference>
<dbReference type="GO" id="GO:0005739">
    <property type="term" value="C:mitochondrion"/>
    <property type="evidence" value="ECO:0007669"/>
    <property type="project" value="TreeGrafter"/>
</dbReference>
<accession>A0A9P5SCR9</accession>
<dbReference type="SUPFAM" id="SSF102114">
    <property type="entry name" value="Radical SAM enzymes"/>
    <property type="match status" value="1"/>
</dbReference>
<reference evidence="2" key="1">
    <citation type="journal article" date="2020" name="Fungal Divers.">
        <title>Resolving the Mortierellaceae phylogeny through synthesis of multi-gene phylogenetics and phylogenomics.</title>
        <authorList>
            <person name="Vandepol N."/>
            <person name="Liber J."/>
            <person name="Desiro A."/>
            <person name="Na H."/>
            <person name="Kennedy M."/>
            <person name="Barry K."/>
            <person name="Grigoriev I.V."/>
            <person name="Miller A.N."/>
            <person name="O'Donnell K."/>
            <person name="Stajich J.E."/>
            <person name="Bonito G."/>
        </authorList>
    </citation>
    <scope>NUCLEOTIDE SEQUENCE</scope>
    <source>
        <strain evidence="2">NVP1</strain>
    </source>
</reference>
<dbReference type="InterPro" id="IPR007197">
    <property type="entry name" value="rSAM"/>
</dbReference>
<dbReference type="GO" id="GO:0051539">
    <property type="term" value="F:4 iron, 4 sulfur cluster binding"/>
    <property type="evidence" value="ECO:0007669"/>
    <property type="project" value="TreeGrafter"/>
</dbReference>
<proteinExistence type="predicted"/>
<keyword evidence="3" id="KW-1185">Reference proteome</keyword>
<dbReference type="Proteomes" id="UP000696485">
    <property type="component" value="Unassembled WGS sequence"/>
</dbReference>
<evidence type="ECO:0000259" key="1">
    <source>
        <dbReference type="SMART" id="SM00729"/>
    </source>
</evidence>
<dbReference type="InterPro" id="IPR058240">
    <property type="entry name" value="rSAM_sf"/>
</dbReference>
<dbReference type="InterPro" id="IPR034505">
    <property type="entry name" value="Coproporphyrinogen-III_oxidase"/>
</dbReference>
<comment type="caution">
    <text evidence="2">The sequence shown here is derived from an EMBL/GenBank/DDBJ whole genome shotgun (WGS) entry which is preliminary data.</text>
</comment>
<dbReference type="EMBL" id="JAAAUY010001212">
    <property type="protein sequence ID" value="KAF9323789.1"/>
    <property type="molecule type" value="Genomic_DNA"/>
</dbReference>
<dbReference type="PANTHER" id="PTHR13932">
    <property type="entry name" value="COPROPORPHYRINIGEN III OXIDASE"/>
    <property type="match status" value="1"/>
</dbReference>
<dbReference type="SMART" id="SM00729">
    <property type="entry name" value="Elp3"/>
    <property type="match status" value="1"/>
</dbReference>
<organism evidence="2 3">
    <name type="scientific">Podila minutissima</name>
    <dbReference type="NCBI Taxonomy" id="64525"/>
    <lineage>
        <taxon>Eukaryota</taxon>
        <taxon>Fungi</taxon>
        <taxon>Fungi incertae sedis</taxon>
        <taxon>Mucoromycota</taxon>
        <taxon>Mortierellomycotina</taxon>
        <taxon>Mortierellomycetes</taxon>
        <taxon>Mortierellales</taxon>
        <taxon>Mortierellaceae</taxon>
        <taxon>Podila</taxon>
    </lineage>
</organism>
<dbReference type="Pfam" id="PF04055">
    <property type="entry name" value="Radical_SAM"/>
    <property type="match status" value="1"/>
</dbReference>